<evidence type="ECO:0000313" key="2">
    <source>
        <dbReference type="EMBL" id="KAF4585848.1"/>
    </source>
</evidence>
<dbReference type="AlphaFoldDB" id="A0A8H4Q544"/>
<dbReference type="OrthoDB" id="5233297at2759"/>
<keyword evidence="3" id="KW-1185">Reference proteome</keyword>
<feature type="transmembrane region" description="Helical" evidence="1">
    <location>
        <begin position="222"/>
        <end position="246"/>
    </location>
</feature>
<evidence type="ECO:0000256" key="1">
    <source>
        <dbReference type="SAM" id="Phobius"/>
    </source>
</evidence>
<organism evidence="2 3">
    <name type="scientific">Ophiocordyceps camponoti-floridani</name>
    <dbReference type="NCBI Taxonomy" id="2030778"/>
    <lineage>
        <taxon>Eukaryota</taxon>
        <taxon>Fungi</taxon>
        <taxon>Dikarya</taxon>
        <taxon>Ascomycota</taxon>
        <taxon>Pezizomycotina</taxon>
        <taxon>Sordariomycetes</taxon>
        <taxon>Hypocreomycetidae</taxon>
        <taxon>Hypocreales</taxon>
        <taxon>Ophiocordycipitaceae</taxon>
        <taxon>Ophiocordyceps</taxon>
    </lineage>
</organism>
<keyword evidence="1" id="KW-0472">Membrane</keyword>
<gene>
    <name evidence="2" type="ORF">GQ602_005153</name>
</gene>
<dbReference type="Proteomes" id="UP000562929">
    <property type="component" value="Unassembled WGS sequence"/>
</dbReference>
<reference evidence="2 3" key="1">
    <citation type="journal article" date="2020" name="G3 (Bethesda)">
        <title>Genetic Underpinnings of Host Manipulation by Ophiocordyceps as Revealed by Comparative Transcriptomics.</title>
        <authorList>
            <person name="Will I."/>
            <person name="Das B."/>
            <person name="Trinh T."/>
            <person name="Brachmann A."/>
            <person name="Ohm R.A."/>
            <person name="de Bekker C."/>
        </authorList>
    </citation>
    <scope>NUCLEOTIDE SEQUENCE [LARGE SCALE GENOMIC DNA]</scope>
    <source>
        <strain evidence="2 3">EC05</strain>
    </source>
</reference>
<feature type="transmembrane region" description="Helical" evidence="1">
    <location>
        <begin position="168"/>
        <end position="187"/>
    </location>
</feature>
<comment type="caution">
    <text evidence="2">The sequence shown here is derived from an EMBL/GenBank/DDBJ whole genome shotgun (WGS) entry which is preliminary data.</text>
</comment>
<proteinExistence type="predicted"/>
<protein>
    <submittedName>
        <fullName evidence="2">Uncharacterized protein</fullName>
    </submittedName>
</protein>
<evidence type="ECO:0000313" key="3">
    <source>
        <dbReference type="Proteomes" id="UP000562929"/>
    </source>
</evidence>
<sequence length="257" mass="28934">MRNTSPGRHIGPQAMWRDAVRAPVSVGRRLSIVVIAVVINHVRRVLTPWLGQFLCLHPVEAMKLARWSPHGHLEASLVHVRWPAVARWLCRQGVENELLRYLTTRSRLAADAHRVLLLVAALTLVERCFAETCWVVALVSSTLRLLLFGDRPGRDLVRRLVGARPARAALLACLVLRWIRAVALPYATWLAASFRSLDLMLPVATWCVAAATEHLVRYSSRYFLAMEMSDMLITLGWMTVLSVLAASPKLERKRSRG</sequence>
<dbReference type="EMBL" id="JAACLJ010000005">
    <property type="protein sequence ID" value="KAF4585848.1"/>
    <property type="molecule type" value="Genomic_DNA"/>
</dbReference>
<keyword evidence="1" id="KW-0812">Transmembrane</keyword>
<keyword evidence="1" id="KW-1133">Transmembrane helix</keyword>
<accession>A0A8H4Q544</accession>
<name>A0A8H4Q544_9HYPO</name>